<dbReference type="SUPFAM" id="SSF90123">
    <property type="entry name" value="ABC transporter transmembrane region"/>
    <property type="match status" value="2"/>
</dbReference>
<feature type="transmembrane region" description="Helical" evidence="11">
    <location>
        <begin position="947"/>
        <end position="968"/>
    </location>
</feature>
<feature type="transmembrane region" description="Helical" evidence="11">
    <location>
        <begin position="317"/>
        <end position="340"/>
    </location>
</feature>
<dbReference type="FunFam" id="1.20.1560.10:FF:000009">
    <property type="entry name" value="ABC transporter B family member 1"/>
    <property type="match status" value="1"/>
</dbReference>
<evidence type="ECO:0000256" key="8">
    <source>
        <dbReference type="ARBA" id="ARBA00022989"/>
    </source>
</evidence>
<feature type="region of interest" description="Disordered" evidence="10">
    <location>
        <begin position="1"/>
        <end position="23"/>
    </location>
</feature>
<dbReference type="EMBL" id="JH992969">
    <property type="protein sequence ID" value="EKX53577.1"/>
    <property type="molecule type" value="Genomic_DNA"/>
</dbReference>
<reference evidence="14 16" key="1">
    <citation type="journal article" date="2012" name="Nature">
        <title>Algal genomes reveal evolutionary mosaicism and the fate of nucleomorphs.</title>
        <authorList>
            <consortium name="DOE Joint Genome Institute"/>
            <person name="Curtis B.A."/>
            <person name="Tanifuji G."/>
            <person name="Burki F."/>
            <person name="Gruber A."/>
            <person name="Irimia M."/>
            <person name="Maruyama S."/>
            <person name="Arias M.C."/>
            <person name="Ball S.G."/>
            <person name="Gile G.H."/>
            <person name="Hirakawa Y."/>
            <person name="Hopkins J.F."/>
            <person name="Kuo A."/>
            <person name="Rensing S.A."/>
            <person name="Schmutz J."/>
            <person name="Symeonidi A."/>
            <person name="Elias M."/>
            <person name="Eveleigh R.J."/>
            <person name="Herman E.K."/>
            <person name="Klute M.J."/>
            <person name="Nakayama T."/>
            <person name="Obornik M."/>
            <person name="Reyes-Prieto A."/>
            <person name="Armbrust E.V."/>
            <person name="Aves S.J."/>
            <person name="Beiko R.G."/>
            <person name="Coutinho P."/>
            <person name="Dacks J.B."/>
            <person name="Durnford D.G."/>
            <person name="Fast N.M."/>
            <person name="Green B.R."/>
            <person name="Grisdale C.J."/>
            <person name="Hempel F."/>
            <person name="Henrissat B."/>
            <person name="Hoppner M.P."/>
            <person name="Ishida K."/>
            <person name="Kim E."/>
            <person name="Koreny L."/>
            <person name="Kroth P.G."/>
            <person name="Liu Y."/>
            <person name="Malik S.B."/>
            <person name="Maier U.G."/>
            <person name="McRose D."/>
            <person name="Mock T."/>
            <person name="Neilson J.A."/>
            <person name="Onodera N.T."/>
            <person name="Poole A.M."/>
            <person name="Pritham E.J."/>
            <person name="Richards T.A."/>
            <person name="Rocap G."/>
            <person name="Roy S.W."/>
            <person name="Sarai C."/>
            <person name="Schaack S."/>
            <person name="Shirato S."/>
            <person name="Slamovits C.H."/>
            <person name="Spencer D.F."/>
            <person name="Suzuki S."/>
            <person name="Worden A.Z."/>
            <person name="Zauner S."/>
            <person name="Barry K."/>
            <person name="Bell C."/>
            <person name="Bharti A.K."/>
            <person name="Crow J.A."/>
            <person name="Grimwood J."/>
            <person name="Kramer R."/>
            <person name="Lindquist E."/>
            <person name="Lucas S."/>
            <person name="Salamov A."/>
            <person name="McFadden G.I."/>
            <person name="Lane C.E."/>
            <person name="Keeling P.J."/>
            <person name="Gray M.W."/>
            <person name="Grigoriev I.V."/>
            <person name="Archibald J.M."/>
        </authorList>
    </citation>
    <scope>NUCLEOTIDE SEQUENCE</scope>
    <source>
        <strain evidence="14 16">CCMP2712</strain>
    </source>
</reference>
<dbReference type="OMA" id="GFGQEEQ"/>
<dbReference type="SMART" id="SM00382">
    <property type="entry name" value="AAA"/>
    <property type="match status" value="2"/>
</dbReference>
<gene>
    <name evidence="14" type="ORF">GUITHDRAFT_84223</name>
</gene>
<dbReference type="Proteomes" id="UP000011087">
    <property type="component" value="Unassembled WGS sequence"/>
</dbReference>
<reference evidence="15" key="3">
    <citation type="submission" date="2015-06" db="UniProtKB">
        <authorList>
            <consortium name="EnsemblProtists"/>
        </authorList>
    </citation>
    <scope>IDENTIFICATION</scope>
</reference>
<dbReference type="Gene3D" id="1.20.1560.10">
    <property type="entry name" value="ABC transporter type 1, transmembrane domain"/>
    <property type="match status" value="1"/>
</dbReference>
<keyword evidence="9 11" id="KW-0472">Membrane</keyword>
<dbReference type="Gene3D" id="3.40.50.300">
    <property type="entry name" value="P-loop containing nucleotide triphosphate hydrolases"/>
    <property type="match status" value="2"/>
</dbReference>
<sequence length="1249" mass="134927">MQSNKVKPASSEDQNGRSPSNEVDLAKQEKTSFFALFRYADALDDFLIFISLIGSVATGAALPAFTLFFKDLINGGFGASSLSASEVNKTALFFLWISLGLLVCGSISNGAMLLAAANQGSRLRRQYVKAILRQNIAWFDTQKTGEITTSIERDCSNVQGAIGEKAVLFVHNLSTFVIGIALGFWQGWEMALVICACLPLLAGAGAWMAKNLADLATKGERAYRSAGAVAEQAITGIRTVASLRGEQRENQRYCSNLDEALDMGIKKARTNALGMGIVMSTTIFPYALGLWFGSWLIAHGVTNSRTGFLYSAGDIMLVFFSIVMGGFSLGQVGPCVQAFMKGQASAKRIFDIIDRKPPIDIEDPSGEKPASVKGDICLKGIAFTYPARQDAPIFTNLDLNIAAGQTAALVGASGSGKSTVIQLLLRFYDPDAGQVMLDGRDLRTLNVKWLREHLSIVSQEPILFAVSIAENIKYGKPDASMDEIEKASVASNAHMFISGLPGKYDTLCGERGTQLSGGQKQRIAIARAIISNPKVLLLDEATSALDSESEKLVQGALDNLMDGRTVVVVAHRLSTIRNADKICVFQTGTIVEEGTHEELYAKQDGFYRELVSKQMMAGEAAVGGTPATTEEKPTQASQPVQDTVSATKSTTDVVLKEVSEEEKKAEKGYLSRAFKLNSPEFFPWALTGSIGACLNGALFPVLALLLTEMLAGYSIVCFNLMETKIVKYCYGFVGLAVAAFVANFLQLFSFGIMGEHLTQRLRKLSFASVLRQDVGFFDYTENASGSLTTKLAKDASLVENAVGTTIGLMIQNIVIMAISLTIAFIRGWMLTLICFSTFPLMVIANMLQMQFIAGSGGDLSKAYQRATAVASEAVAGLRTVAAFSAEEKVEDLYHSALDSDTGGQRKTALAAGVGQGFSLFTMFFLYYCGFAGGAYLMNHYDYTFKDVLQVFFSVTFMGMAAGMAGSLAPDIAKGKPALIAIFKLIDRVPKIDIQDEGGERPASVKGDIELRNVHFAYPARPEAQIFSGLNLTINAGQTVALVGSSGSGKSTIISLIERFYEPDQGQVLLDGKDIKTLNLSWLRSHLGLVSQEPVLFATSIYENILYGREDARKEEVYEAAKRANAYDFIMNLPGNFETECGERGTQLSGGQKQRIAIARAMVSNPNILLLDEATSALDSQSEKIVQKALENLMVGRTVVVVAHRLSTIQNADNIVVFSKGSVMEQGRHSELIKNPAGPYSKLIAHQMQA</sequence>
<dbReference type="AlphaFoldDB" id="L1JYX0"/>
<feature type="transmembrane region" description="Helical" evidence="11">
    <location>
        <begin position="93"/>
        <end position="117"/>
    </location>
</feature>
<proteinExistence type="inferred from homology"/>
<dbReference type="STRING" id="905079.L1JYX0"/>
<dbReference type="eggNOG" id="KOG0055">
    <property type="taxonomic scope" value="Eukaryota"/>
</dbReference>
<dbReference type="GO" id="GO:0015421">
    <property type="term" value="F:ABC-type oligopeptide transporter activity"/>
    <property type="evidence" value="ECO:0007669"/>
    <property type="project" value="TreeGrafter"/>
</dbReference>
<keyword evidence="7" id="KW-0067">ATP-binding</keyword>
<dbReference type="PANTHER" id="PTHR43394">
    <property type="entry name" value="ATP-DEPENDENT PERMEASE MDL1, MITOCHONDRIAL"/>
    <property type="match status" value="1"/>
</dbReference>
<feature type="transmembrane region" description="Helical" evidence="11">
    <location>
        <begin position="828"/>
        <end position="847"/>
    </location>
</feature>
<evidence type="ECO:0000256" key="2">
    <source>
        <dbReference type="ARBA" id="ARBA00004229"/>
    </source>
</evidence>
<dbReference type="InterPro" id="IPR011527">
    <property type="entry name" value="ABC1_TM_dom"/>
</dbReference>
<feature type="transmembrane region" description="Helical" evidence="11">
    <location>
        <begin position="166"/>
        <end position="185"/>
    </location>
</feature>
<dbReference type="PROSITE" id="PS50893">
    <property type="entry name" value="ABC_TRANSPORTER_2"/>
    <property type="match status" value="2"/>
</dbReference>
<evidence type="ECO:0000256" key="10">
    <source>
        <dbReference type="SAM" id="MobiDB-lite"/>
    </source>
</evidence>
<keyword evidence="5 11" id="KW-0812">Transmembrane</keyword>
<reference evidence="16" key="2">
    <citation type="submission" date="2012-11" db="EMBL/GenBank/DDBJ databases">
        <authorList>
            <person name="Kuo A."/>
            <person name="Curtis B.A."/>
            <person name="Tanifuji G."/>
            <person name="Burki F."/>
            <person name="Gruber A."/>
            <person name="Irimia M."/>
            <person name="Maruyama S."/>
            <person name="Arias M.C."/>
            <person name="Ball S.G."/>
            <person name="Gile G.H."/>
            <person name="Hirakawa Y."/>
            <person name="Hopkins J.F."/>
            <person name="Rensing S.A."/>
            <person name="Schmutz J."/>
            <person name="Symeonidi A."/>
            <person name="Elias M."/>
            <person name="Eveleigh R.J."/>
            <person name="Herman E.K."/>
            <person name="Klute M.J."/>
            <person name="Nakayama T."/>
            <person name="Obornik M."/>
            <person name="Reyes-Prieto A."/>
            <person name="Armbrust E.V."/>
            <person name="Aves S.J."/>
            <person name="Beiko R.G."/>
            <person name="Coutinho P."/>
            <person name="Dacks J.B."/>
            <person name="Durnford D.G."/>
            <person name="Fast N.M."/>
            <person name="Green B.R."/>
            <person name="Grisdale C."/>
            <person name="Hempe F."/>
            <person name="Henrissat B."/>
            <person name="Hoppner M.P."/>
            <person name="Ishida K.-I."/>
            <person name="Kim E."/>
            <person name="Koreny L."/>
            <person name="Kroth P.G."/>
            <person name="Liu Y."/>
            <person name="Malik S.-B."/>
            <person name="Maier U.G."/>
            <person name="McRose D."/>
            <person name="Mock T."/>
            <person name="Neilson J.A."/>
            <person name="Onodera N.T."/>
            <person name="Poole A.M."/>
            <person name="Pritham E.J."/>
            <person name="Richards T.A."/>
            <person name="Rocap G."/>
            <person name="Roy S.W."/>
            <person name="Sarai C."/>
            <person name="Schaack S."/>
            <person name="Shirato S."/>
            <person name="Slamovits C.H."/>
            <person name="Spencer D.F."/>
            <person name="Suzuki S."/>
            <person name="Worden A.Z."/>
            <person name="Zauner S."/>
            <person name="Barry K."/>
            <person name="Bell C."/>
            <person name="Bharti A.K."/>
            <person name="Crow J.A."/>
            <person name="Grimwood J."/>
            <person name="Kramer R."/>
            <person name="Lindquist E."/>
            <person name="Lucas S."/>
            <person name="Salamov A."/>
            <person name="McFadden G.I."/>
            <person name="Lane C.E."/>
            <person name="Keeling P.J."/>
            <person name="Gray M.W."/>
            <person name="Grigoriev I.V."/>
            <person name="Archibald J.M."/>
        </authorList>
    </citation>
    <scope>NUCLEOTIDE SEQUENCE</scope>
    <source>
        <strain evidence="16">CCMP2712</strain>
    </source>
</reference>
<feature type="domain" description="ABC transmembrane type-1" evidence="13">
    <location>
        <begin position="686"/>
        <end position="973"/>
    </location>
</feature>
<feature type="transmembrane region" description="Helical" evidence="11">
    <location>
        <begin position="46"/>
        <end position="69"/>
    </location>
</feature>
<dbReference type="CDD" id="cd03249">
    <property type="entry name" value="ABC_MTABC3_MDL1_MDL2"/>
    <property type="match status" value="2"/>
</dbReference>
<dbReference type="OrthoDB" id="6500128at2759"/>
<feature type="transmembrane region" description="Helical" evidence="11">
    <location>
        <begin position="272"/>
        <end position="297"/>
    </location>
</feature>
<dbReference type="HOGENOM" id="CLU_000604_17_2_1"/>
<dbReference type="Pfam" id="PF00664">
    <property type="entry name" value="ABC_membrane"/>
    <property type="match status" value="2"/>
</dbReference>
<evidence type="ECO:0000256" key="1">
    <source>
        <dbReference type="ARBA" id="ARBA00004141"/>
    </source>
</evidence>
<feature type="domain" description="ABC transporter" evidence="12">
    <location>
        <begin position="1008"/>
        <end position="1244"/>
    </location>
</feature>
<dbReference type="RefSeq" id="XP_005840557.1">
    <property type="nucleotide sequence ID" value="XM_005840500.1"/>
</dbReference>
<evidence type="ECO:0000256" key="7">
    <source>
        <dbReference type="ARBA" id="ARBA00022840"/>
    </source>
</evidence>
<dbReference type="GeneID" id="17310566"/>
<dbReference type="EnsemblProtists" id="EKX53577">
    <property type="protein sequence ID" value="EKX53577"/>
    <property type="gene ID" value="GUITHDRAFT_84223"/>
</dbReference>
<keyword evidence="6" id="KW-0547">Nucleotide-binding</keyword>
<feature type="compositionally biased region" description="Polar residues" evidence="10">
    <location>
        <begin position="1"/>
        <end position="21"/>
    </location>
</feature>
<dbReference type="InterPro" id="IPR017871">
    <property type="entry name" value="ABC_transporter-like_CS"/>
</dbReference>
<feature type="transmembrane region" description="Helical" evidence="11">
    <location>
        <begin position="725"/>
        <end position="753"/>
    </location>
</feature>
<dbReference type="InterPro" id="IPR036640">
    <property type="entry name" value="ABC1_TM_sf"/>
</dbReference>
<dbReference type="GO" id="GO:0016887">
    <property type="term" value="F:ATP hydrolysis activity"/>
    <property type="evidence" value="ECO:0007669"/>
    <property type="project" value="InterPro"/>
</dbReference>
<keyword evidence="16" id="KW-1185">Reference proteome</keyword>
<feature type="region of interest" description="Disordered" evidence="10">
    <location>
        <begin position="621"/>
        <end position="643"/>
    </location>
</feature>
<accession>L1JYX0</accession>
<dbReference type="GO" id="GO:0005524">
    <property type="term" value="F:ATP binding"/>
    <property type="evidence" value="ECO:0007669"/>
    <property type="project" value="UniProtKB-KW"/>
</dbReference>
<dbReference type="InterPro" id="IPR039421">
    <property type="entry name" value="Type_1_exporter"/>
</dbReference>
<comment type="subcellular location">
    <subcellularLocation>
        <location evidence="1">Membrane</location>
        <topology evidence="1">Multi-pass membrane protein</topology>
    </subcellularLocation>
    <subcellularLocation>
        <location evidence="2">Plastid</location>
        <location evidence="2">Chloroplast</location>
    </subcellularLocation>
</comment>
<organism evidence="14">
    <name type="scientific">Guillardia theta (strain CCMP2712)</name>
    <name type="common">Cryptophyte</name>
    <dbReference type="NCBI Taxonomy" id="905079"/>
    <lineage>
        <taxon>Eukaryota</taxon>
        <taxon>Cryptophyceae</taxon>
        <taxon>Pyrenomonadales</taxon>
        <taxon>Geminigeraceae</taxon>
        <taxon>Guillardia</taxon>
    </lineage>
</organism>
<evidence type="ECO:0000256" key="11">
    <source>
        <dbReference type="SAM" id="Phobius"/>
    </source>
</evidence>
<dbReference type="Pfam" id="PF00005">
    <property type="entry name" value="ABC_tran"/>
    <property type="match status" value="2"/>
</dbReference>
<dbReference type="PaxDb" id="55529-EKX53577"/>
<dbReference type="InterPro" id="IPR003593">
    <property type="entry name" value="AAA+_ATPase"/>
</dbReference>
<feature type="compositionally biased region" description="Polar residues" evidence="10">
    <location>
        <begin position="634"/>
        <end position="643"/>
    </location>
</feature>
<evidence type="ECO:0000256" key="9">
    <source>
        <dbReference type="ARBA" id="ARBA00023136"/>
    </source>
</evidence>
<feature type="transmembrane region" description="Helical" evidence="11">
    <location>
        <begin position="801"/>
        <end position="822"/>
    </location>
</feature>
<evidence type="ECO:0000313" key="14">
    <source>
        <dbReference type="EMBL" id="EKX53577.1"/>
    </source>
</evidence>
<protein>
    <submittedName>
        <fullName evidence="14 15">Uncharacterized protein</fullName>
    </submittedName>
</protein>
<dbReference type="InterPro" id="IPR027417">
    <property type="entry name" value="P-loop_NTPase"/>
</dbReference>
<dbReference type="SUPFAM" id="SSF52540">
    <property type="entry name" value="P-loop containing nucleoside triphosphate hydrolases"/>
    <property type="match status" value="2"/>
</dbReference>
<evidence type="ECO:0000256" key="4">
    <source>
        <dbReference type="ARBA" id="ARBA00022448"/>
    </source>
</evidence>
<comment type="similarity">
    <text evidence="3">Belongs to the ABC transporter superfamily. ABCB family. Multidrug resistance exporter (TC 3.A.1.201) subfamily.</text>
</comment>
<dbReference type="CDD" id="cd18578">
    <property type="entry name" value="ABC_6TM_Pgp_ABCB1_D2_like"/>
    <property type="match status" value="1"/>
</dbReference>
<keyword evidence="4" id="KW-0813">Transport</keyword>
<dbReference type="PROSITE" id="PS50929">
    <property type="entry name" value="ABC_TM1F"/>
    <property type="match status" value="2"/>
</dbReference>
<evidence type="ECO:0000256" key="5">
    <source>
        <dbReference type="ARBA" id="ARBA00022692"/>
    </source>
</evidence>
<evidence type="ECO:0000313" key="16">
    <source>
        <dbReference type="Proteomes" id="UP000011087"/>
    </source>
</evidence>
<feature type="domain" description="ABC transmembrane type-1" evidence="13">
    <location>
        <begin position="49"/>
        <end position="341"/>
    </location>
</feature>
<dbReference type="PANTHER" id="PTHR43394:SF27">
    <property type="entry name" value="ATP-DEPENDENT TRANSLOCASE ABCB1-LIKE"/>
    <property type="match status" value="1"/>
</dbReference>
<evidence type="ECO:0000256" key="6">
    <source>
        <dbReference type="ARBA" id="ARBA00022741"/>
    </source>
</evidence>
<name>L1JYX0_GUITC</name>
<dbReference type="PROSITE" id="PS00211">
    <property type="entry name" value="ABC_TRANSPORTER_1"/>
    <property type="match status" value="2"/>
</dbReference>
<feature type="transmembrane region" description="Helical" evidence="11">
    <location>
        <begin position="908"/>
        <end position="927"/>
    </location>
</feature>
<evidence type="ECO:0000313" key="15">
    <source>
        <dbReference type="EnsemblProtists" id="EKX53577"/>
    </source>
</evidence>
<dbReference type="FunFam" id="3.40.50.300:FF:000205">
    <property type="entry name" value="ABC transporter B family member 4"/>
    <property type="match status" value="2"/>
</dbReference>
<dbReference type="GO" id="GO:0090374">
    <property type="term" value="P:oligopeptide export from mitochondrion"/>
    <property type="evidence" value="ECO:0007669"/>
    <property type="project" value="TreeGrafter"/>
</dbReference>
<feature type="domain" description="ABC transporter" evidence="12">
    <location>
        <begin position="376"/>
        <end position="612"/>
    </location>
</feature>
<dbReference type="CDD" id="cd18577">
    <property type="entry name" value="ABC_6TM_Pgp_ABCB1_D1_like"/>
    <property type="match status" value="1"/>
</dbReference>
<dbReference type="GO" id="GO:0009507">
    <property type="term" value="C:chloroplast"/>
    <property type="evidence" value="ECO:0007669"/>
    <property type="project" value="UniProtKB-SubCell"/>
</dbReference>
<dbReference type="KEGG" id="gtt:GUITHDRAFT_84223"/>
<dbReference type="InterPro" id="IPR003439">
    <property type="entry name" value="ABC_transporter-like_ATP-bd"/>
</dbReference>
<keyword evidence="8 11" id="KW-1133">Transmembrane helix</keyword>
<evidence type="ECO:0000259" key="12">
    <source>
        <dbReference type="PROSITE" id="PS50893"/>
    </source>
</evidence>
<evidence type="ECO:0000259" key="13">
    <source>
        <dbReference type="PROSITE" id="PS50929"/>
    </source>
</evidence>
<evidence type="ECO:0000256" key="3">
    <source>
        <dbReference type="ARBA" id="ARBA00007577"/>
    </source>
</evidence>
<dbReference type="GO" id="GO:0005743">
    <property type="term" value="C:mitochondrial inner membrane"/>
    <property type="evidence" value="ECO:0007669"/>
    <property type="project" value="TreeGrafter"/>
</dbReference>